<evidence type="ECO:0000256" key="3">
    <source>
        <dbReference type="ARBA" id="ARBA00022553"/>
    </source>
</evidence>
<evidence type="ECO:0000256" key="1">
    <source>
        <dbReference type="ARBA" id="ARBA00004245"/>
    </source>
</evidence>
<feature type="domain" description="G2 and S phase-expressed protein 1 N-terminal" evidence="6">
    <location>
        <begin position="10"/>
        <end position="148"/>
    </location>
</feature>
<keyword evidence="8" id="KW-1185">Reference proteome</keyword>
<comment type="subcellular location">
    <subcellularLocation>
        <location evidence="1">Cytoplasm</location>
        <location evidence="1">Cytoskeleton</location>
    </subcellularLocation>
</comment>
<reference evidence="7" key="2">
    <citation type="submission" date="2025-09" db="UniProtKB">
        <authorList>
            <consortium name="Ensembl"/>
        </authorList>
    </citation>
    <scope>IDENTIFICATION</scope>
</reference>
<dbReference type="GO" id="GO:0007080">
    <property type="term" value="P:mitotic metaphase chromosome alignment"/>
    <property type="evidence" value="ECO:0007669"/>
    <property type="project" value="TreeGrafter"/>
</dbReference>
<protein>
    <submittedName>
        <fullName evidence="7">Proline and serine rich coiled-coil 1</fullName>
    </submittedName>
</protein>
<accession>A0A8C8SHF6</accession>
<reference evidence="7" key="1">
    <citation type="submission" date="2025-08" db="UniProtKB">
        <authorList>
            <consortium name="Ensembl"/>
        </authorList>
    </citation>
    <scope>IDENTIFICATION</scope>
</reference>
<keyword evidence="3" id="KW-0597">Phosphoprotein</keyword>
<dbReference type="AlphaFoldDB" id="A0A8C8SHF6"/>
<dbReference type="InterPro" id="IPR032768">
    <property type="entry name" value="GTSE1_N"/>
</dbReference>
<feature type="compositionally biased region" description="Basic and acidic residues" evidence="5">
    <location>
        <begin position="128"/>
        <end position="143"/>
    </location>
</feature>
<dbReference type="InterPro" id="IPR026657">
    <property type="entry name" value="DDA3/GTSE-1"/>
</dbReference>
<feature type="region of interest" description="Disordered" evidence="5">
    <location>
        <begin position="17"/>
        <end position="44"/>
    </location>
</feature>
<organism evidence="7 8">
    <name type="scientific">Pelusios castaneus</name>
    <name type="common">West African mud turtle</name>
    <dbReference type="NCBI Taxonomy" id="367368"/>
    <lineage>
        <taxon>Eukaryota</taxon>
        <taxon>Metazoa</taxon>
        <taxon>Chordata</taxon>
        <taxon>Craniata</taxon>
        <taxon>Vertebrata</taxon>
        <taxon>Euteleostomi</taxon>
        <taxon>Archelosauria</taxon>
        <taxon>Testudinata</taxon>
        <taxon>Testudines</taxon>
        <taxon>Pleurodira</taxon>
        <taxon>Pelomedusidae</taxon>
        <taxon>Pelusios</taxon>
    </lineage>
</organism>
<name>A0A8C8SHF6_9SAUR</name>
<sequence length="354" mass="38359">MEMAEEEDIKFILDENLDFGLSSPSDSREEEEEEEVSISPAQPIERSVARRIDLNVQKRESADRNGECLARWSPLSAEKLEEIVKEANRLAVQLERCSLREKENASARLPGDVGPSPAGEALTPLRLLHKERSSPRSPRRETFVVKNSPVRALLPTVESGTLFPLGKGPSPRTRATPTPPRLRHKLGSCSAGTERIHKKSTPSKAPVLSPTKRSQSSKKLSLQEPPRSPASPTVVVKKPTGPRSSPARLCPAQEPSLPRRRAEPLQKTSAGNRVSQEMAEHEAGADAPIPVVGPILLPLQGTSGHSRVGSVGLYPPCATELGLGLYSTQWGGQRGPKTIYPHLCRGAGVVGQIE</sequence>
<dbReference type="PANTHER" id="PTHR21584">
    <property type="entry name" value="DIFFERENTIAL DISPLAY AND ACTIVATED BY P53 DDA3 /G2 S PHASE EXPRESSED 1"/>
    <property type="match status" value="1"/>
</dbReference>
<keyword evidence="2" id="KW-0963">Cytoplasm</keyword>
<dbReference type="PANTHER" id="PTHR21584:SF1">
    <property type="entry name" value="PROLINE_SERINE-RICH COILED-COIL PROTEIN 1"/>
    <property type="match status" value="1"/>
</dbReference>
<feature type="region of interest" description="Disordered" evidence="5">
    <location>
        <begin position="160"/>
        <end position="286"/>
    </location>
</feature>
<evidence type="ECO:0000313" key="7">
    <source>
        <dbReference type="Ensembl" id="ENSPCEP00000019055.1"/>
    </source>
</evidence>
<dbReference type="GO" id="GO:0000922">
    <property type="term" value="C:spindle pole"/>
    <property type="evidence" value="ECO:0007669"/>
    <property type="project" value="TreeGrafter"/>
</dbReference>
<dbReference type="Ensembl" id="ENSPCET00000019704.1">
    <property type="protein sequence ID" value="ENSPCEP00000019055.1"/>
    <property type="gene ID" value="ENSPCEG00000014832.1"/>
</dbReference>
<proteinExistence type="predicted"/>
<evidence type="ECO:0000256" key="2">
    <source>
        <dbReference type="ARBA" id="ARBA00022490"/>
    </source>
</evidence>
<keyword evidence="4" id="KW-0206">Cytoskeleton</keyword>
<dbReference type="GO" id="GO:0008017">
    <property type="term" value="F:microtubule binding"/>
    <property type="evidence" value="ECO:0007669"/>
    <property type="project" value="TreeGrafter"/>
</dbReference>
<evidence type="ECO:0000256" key="4">
    <source>
        <dbReference type="ARBA" id="ARBA00023212"/>
    </source>
</evidence>
<evidence type="ECO:0000259" key="6">
    <source>
        <dbReference type="Pfam" id="PF15259"/>
    </source>
</evidence>
<feature type="region of interest" description="Disordered" evidence="5">
    <location>
        <begin position="102"/>
        <end position="148"/>
    </location>
</feature>
<dbReference type="Pfam" id="PF15259">
    <property type="entry name" value="GTSE1_N"/>
    <property type="match status" value="1"/>
</dbReference>
<evidence type="ECO:0000313" key="8">
    <source>
        <dbReference type="Proteomes" id="UP000694393"/>
    </source>
</evidence>
<feature type="compositionally biased region" description="Polar residues" evidence="5">
    <location>
        <begin position="266"/>
        <end position="275"/>
    </location>
</feature>
<dbReference type="GO" id="GO:0005876">
    <property type="term" value="C:spindle microtubule"/>
    <property type="evidence" value="ECO:0007669"/>
    <property type="project" value="TreeGrafter"/>
</dbReference>
<evidence type="ECO:0000256" key="5">
    <source>
        <dbReference type="SAM" id="MobiDB-lite"/>
    </source>
</evidence>
<dbReference type="Proteomes" id="UP000694393">
    <property type="component" value="Unplaced"/>
</dbReference>